<dbReference type="Proteomes" id="UP000005150">
    <property type="component" value="Unassembled WGS sequence"/>
</dbReference>
<proteinExistence type="predicted"/>
<evidence type="ECO:0000313" key="1">
    <source>
        <dbReference type="EMBL" id="EIY67092.1"/>
    </source>
</evidence>
<protein>
    <submittedName>
        <fullName evidence="1">Uncharacterized protein</fullName>
    </submittedName>
</protein>
<dbReference type="EMBL" id="AGXV01000017">
    <property type="protein sequence ID" value="EIY67092.1"/>
    <property type="molecule type" value="Genomic_DNA"/>
</dbReference>
<dbReference type="AlphaFoldDB" id="I8YWV3"/>
<dbReference type="PATRIC" id="fig|997887.3.peg.1371"/>
<dbReference type="HOGENOM" id="CLU_1500663_0_0_10"/>
<accession>I8YWV3</accession>
<keyword evidence="2" id="KW-1185">Reference proteome</keyword>
<dbReference type="RefSeq" id="WP_007479160.1">
    <property type="nucleotide sequence ID" value="NZ_JH724307.1"/>
</dbReference>
<sequence length="179" mass="21235">MKHFIFVFYLLFPLSGFGQVMFYSDMFTNSKLCLTLSSNNEFDLTMYFDCSADYDSELICWAKGSVIYKNDTIVCMDLQTSKKIIFIRMLHNDIIKAICWNDYKADNYSCPKNDRKKIHFSDLVAENPEFFIRIKKSRLSVDSDSIFISLYSWEEGKKKLVHKGIQREHSKKKKFFWLN</sequence>
<reference evidence="1 2" key="1">
    <citation type="submission" date="2012-02" db="EMBL/GenBank/DDBJ databases">
        <title>The Genome Sequence of Bacteroides salyersiae CL02T12C01.</title>
        <authorList>
            <consortium name="The Broad Institute Genome Sequencing Platform"/>
            <person name="Earl A."/>
            <person name="Ward D."/>
            <person name="Feldgarden M."/>
            <person name="Gevers D."/>
            <person name="Zitomersky N.L."/>
            <person name="Coyne M.J."/>
            <person name="Comstock L.E."/>
            <person name="Young S.K."/>
            <person name="Zeng Q."/>
            <person name="Gargeya S."/>
            <person name="Fitzgerald M."/>
            <person name="Haas B."/>
            <person name="Abouelleil A."/>
            <person name="Alvarado L."/>
            <person name="Arachchi H.M."/>
            <person name="Berlin A."/>
            <person name="Chapman S.B."/>
            <person name="Gearin G."/>
            <person name="Goldberg J."/>
            <person name="Griggs A."/>
            <person name="Gujja S."/>
            <person name="Hansen M."/>
            <person name="Heiman D."/>
            <person name="Howarth C."/>
            <person name="Larimer J."/>
            <person name="Lui A."/>
            <person name="MacDonald P.J.P."/>
            <person name="McCowen C."/>
            <person name="Montmayeur A."/>
            <person name="Murphy C."/>
            <person name="Neiman D."/>
            <person name="Pearson M."/>
            <person name="Priest M."/>
            <person name="Roberts A."/>
            <person name="Saif S."/>
            <person name="Shea T."/>
            <person name="Sisk P."/>
            <person name="Stolte C."/>
            <person name="Sykes S."/>
            <person name="Wortman J."/>
            <person name="Nusbaum C."/>
            <person name="Birren B."/>
        </authorList>
    </citation>
    <scope>NUCLEOTIDE SEQUENCE [LARGE SCALE GENOMIC DNA]</scope>
    <source>
        <strain evidence="1 2">CL02T12C01</strain>
    </source>
</reference>
<name>I8YWV3_9BACE</name>
<gene>
    <name evidence="1" type="ORF">HMPREF1071_01302</name>
</gene>
<comment type="caution">
    <text evidence="1">The sequence shown here is derived from an EMBL/GenBank/DDBJ whole genome shotgun (WGS) entry which is preliminary data.</text>
</comment>
<evidence type="ECO:0000313" key="2">
    <source>
        <dbReference type="Proteomes" id="UP000005150"/>
    </source>
</evidence>
<organism evidence="1 2">
    <name type="scientific">Bacteroides salyersiae CL02T12C01</name>
    <dbReference type="NCBI Taxonomy" id="997887"/>
    <lineage>
        <taxon>Bacteria</taxon>
        <taxon>Pseudomonadati</taxon>
        <taxon>Bacteroidota</taxon>
        <taxon>Bacteroidia</taxon>
        <taxon>Bacteroidales</taxon>
        <taxon>Bacteroidaceae</taxon>
        <taxon>Bacteroides</taxon>
    </lineage>
</organism>